<sequence>PSPTPTFQLTATVANSSLQSYNPFVALNDIQNRGGDLFVSFRLELQSRAPLDTRTIQNILREERMNIERELGGNASIDPLSITVTQTSK</sequence>
<gene>
    <name evidence="1" type="ORF">GCK32_022163</name>
</gene>
<feature type="non-terminal residue" evidence="1">
    <location>
        <position position="1"/>
    </location>
</feature>
<dbReference type="EMBL" id="WIXE01020007">
    <property type="protein sequence ID" value="KAK5969563.1"/>
    <property type="molecule type" value="Genomic_DNA"/>
</dbReference>
<dbReference type="Proteomes" id="UP001331761">
    <property type="component" value="Unassembled WGS sequence"/>
</dbReference>
<reference evidence="1 2" key="1">
    <citation type="submission" date="2019-10" db="EMBL/GenBank/DDBJ databases">
        <title>Assembly and Annotation for the nematode Trichostrongylus colubriformis.</title>
        <authorList>
            <person name="Martin J."/>
        </authorList>
    </citation>
    <scope>NUCLEOTIDE SEQUENCE [LARGE SCALE GENOMIC DNA]</scope>
    <source>
        <strain evidence="1">G859</strain>
        <tissue evidence="1">Whole worm</tissue>
    </source>
</reference>
<organism evidence="1 2">
    <name type="scientific">Trichostrongylus colubriformis</name>
    <name type="common">Black scour worm</name>
    <dbReference type="NCBI Taxonomy" id="6319"/>
    <lineage>
        <taxon>Eukaryota</taxon>
        <taxon>Metazoa</taxon>
        <taxon>Ecdysozoa</taxon>
        <taxon>Nematoda</taxon>
        <taxon>Chromadorea</taxon>
        <taxon>Rhabditida</taxon>
        <taxon>Rhabditina</taxon>
        <taxon>Rhabditomorpha</taxon>
        <taxon>Strongyloidea</taxon>
        <taxon>Trichostrongylidae</taxon>
        <taxon>Trichostrongylus</taxon>
    </lineage>
</organism>
<keyword evidence="2" id="KW-1185">Reference proteome</keyword>
<evidence type="ECO:0000313" key="2">
    <source>
        <dbReference type="Proteomes" id="UP001331761"/>
    </source>
</evidence>
<comment type="caution">
    <text evidence="1">The sequence shown here is derived from an EMBL/GenBank/DDBJ whole genome shotgun (WGS) entry which is preliminary data.</text>
</comment>
<accession>A0AAN8FSZ6</accession>
<name>A0AAN8FSZ6_TRICO</name>
<proteinExistence type="predicted"/>
<protein>
    <submittedName>
        <fullName evidence="1">Uncharacterized protein</fullName>
    </submittedName>
</protein>
<dbReference type="AlphaFoldDB" id="A0AAN8FSZ6"/>
<evidence type="ECO:0000313" key="1">
    <source>
        <dbReference type="EMBL" id="KAK5969563.1"/>
    </source>
</evidence>